<gene>
    <name evidence="1" type="ORF">IGS68_33505</name>
</gene>
<reference evidence="1" key="1">
    <citation type="submission" date="2021-02" db="EMBL/GenBank/DDBJ databases">
        <title>Skermanella TT6 skin isolate.</title>
        <authorList>
            <person name="Lee K."/>
            <person name="Ganzorig M."/>
        </authorList>
    </citation>
    <scope>NUCLEOTIDE SEQUENCE</scope>
    <source>
        <strain evidence="1">TT6</strain>
    </source>
</reference>
<evidence type="ECO:0008006" key="3">
    <source>
        <dbReference type="Google" id="ProtNLM"/>
    </source>
</evidence>
<organism evidence="1 2">
    <name type="scientific">Skermanella cutis</name>
    <dbReference type="NCBI Taxonomy" id="2775420"/>
    <lineage>
        <taxon>Bacteria</taxon>
        <taxon>Pseudomonadati</taxon>
        <taxon>Pseudomonadota</taxon>
        <taxon>Alphaproteobacteria</taxon>
        <taxon>Rhodospirillales</taxon>
        <taxon>Azospirillaceae</taxon>
        <taxon>Skermanella</taxon>
    </lineage>
</organism>
<evidence type="ECO:0000313" key="2">
    <source>
        <dbReference type="Proteomes" id="UP000595197"/>
    </source>
</evidence>
<keyword evidence="1" id="KW-0614">Plasmid</keyword>
<keyword evidence="2" id="KW-1185">Reference proteome</keyword>
<dbReference type="RefSeq" id="WP_201083176.1">
    <property type="nucleotide sequence ID" value="NZ_CP067422.1"/>
</dbReference>
<geneLocation type="plasmid" evidence="1 2">
    <name>pTT6-2</name>
</geneLocation>
<name>A0ABX7BGP6_9PROT</name>
<protein>
    <recommendedName>
        <fullName evidence="3">Primase</fullName>
    </recommendedName>
</protein>
<evidence type="ECO:0000313" key="1">
    <source>
        <dbReference type="EMBL" id="QQP93539.1"/>
    </source>
</evidence>
<dbReference type="Proteomes" id="UP000595197">
    <property type="component" value="Plasmid pTT6-2"/>
</dbReference>
<accession>A0ABX7BGP6</accession>
<sequence>MLTLPPDAMTTGLKTDMVQEYNFEDQTWNQPGHVNHHEWFQFLSTRAVAVAGQYWLRDRRTGTWNRYNSKETFRAQIVSQYTGVQDWPTGPLFFDVDVINQYLSLAMPVYEALIYAPGVGEQVVFDDRKRLNVFVNNRLRGETDDIPAAEELLKIIRNSLCAEPKEIGLEAMLKEIREARTLFAWVIHWLAARYQRPGFTSQTNLWLIGRARGIGKSSLVGLMRYLLGSATVQKVVEEEITRGWDDFMFGKELVEWDEFGGKTYHDYSNYIKLKTGNDTVTLTTRGMGIANHLAVAMHIFTTNNEKPMMVDAEDRQNTYVQTTEDPDGIWRKRASALWNSTDNSLVDRRIATGFAAILATVEIDYDFIRKPFQTELRAKLVENFSSTIGQWIDEEQETLVEDWGNRFRKWAEMHGAYADWAKLHTKARPEDLKTFKVQMVKFWKEKTGGDVVEGVGKDGFNNRKSFRGVKLVGVGGRAVVIDDQDF</sequence>
<proteinExistence type="predicted"/>
<dbReference type="EMBL" id="CP067422">
    <property type="protein sequence ID" value="QQP93539.1"/>
    <property type="molecule type" value="Genomic_DNA"/>
</dbReference>